<name>A0AAD9HPE8_9PEZI</name>
<accession>A0AAD9HPE8</accession>
<dbReference type="EMBL" id="MU842839">
    <property type="protein sequence ID" value="KAK2031504.1"/>
    <property type="molecule type" value="Genomic_DNA"/>
</dbReference>
<gene>
    <name evidence="1" type="ORF">LX32DRAFT_266304</name>
</gene>
<organism evidence="1 2">
    <name type="scientific">Colletotrichum zoysiae</name>
    <dbReference type="NCBI Taxonomy" id="1216348"/>
    <lineage>
        <taxon>Eukaryota</taxon>
        <taxon>Fungi</taxon>
        <taxon>Dikarya</taxon>
        <taxon>Ascomycota</taxon>
        <taxon>Pezizomycotina</taxon>
        <taxon>Sordariomycetes</taxon>
        <taxon>Hypocreomycetidae</taxon>
        <taxon>Glomerellales</taxon>
        <taxon>Glomerellaceae</taxon>
        <taxon>Colletotrichum</taxon>
        <taxon>Colletotrichum graminicola species complex</taxon>
    </lineage>
</organism>
<protein>
    <submittedName>
        <fullName evidence="1">Uncharacterized protein</fullName>
    </submittedName>
</protein>
<sequence>MTIYRYPHCVIGTSSWRAYLCHMCNIPIHSVIWMRLIVSRLVHGPIALLAEIHHSLVLPPSHATLLTITPLHTTRLPEIGLNVINHTFFRRRSPSYMTKSQCSYLSKKPGATAVMEHWPQEIGRYRACLDSAAALLCLLKRIYWKDLVVSSFRAGFNLRPPCTRHKRPHLPPA</sequence>
<proteinExistence type="predicted"/>
<keyword evidence="2" id="KW-1185">Reference proteome</keyword>
<reference evidence="1" key="1">
    <citation type="submission" date="2021-06" db="EMBL/GenBank/DDBJ databases">
        <title>Comparative genomics, transcriptomics and evolutionary studies reveal genomic signatures of adaptation to plant cell wall in hemibiotrophic fungi.</title>
        <authorList>
            <consortium name="DOE Joint Genome Institute"/>
            <person name="Baroncelli R."/>
            <person name="Diaz J.F."/>
            <person name="Benocci T."/>
            <person name="Peng M."/>
            <person name="Battaglia E."/>
            <person name="Haridas S."/>
            <person name="Andreopoulos W."/>
            <person name="Labutti K."/>
            <person name="Pangilinan J."/>
            <person name="Floch G.L."/>
            <person name="Makela M.R."/>
            <person name="Henrissat B."/>
            <person name="Grigoriev I.V."/>
            <person name="Crouch J.A."/>
            <person name="De Vries R.P."/>
            <person name="Sukno S.A."/>
            <person name="Thon M.R."/>
        </authorList>
    </citation>
    <scope>NUCLEOTIDE SEQUENCE</scope>
    <source>
        <strain evidence="1">MAFF235873</strain>
    </source>
</reference>
<comment type="caution">
    <text evidence="1">The sequence shown here is derived from an EMBL/GenBank/DDBJ whole genome shotgun (WGS) entry which is preliminary data.</text>
</comment>
<evidence type="ECO:0000313" key="1">
    <source>
        <dbReference type="EMBL" id="KAK2031504.1"/>
    </source>
</evidence>
<dbReference type="AlphaFoldDB" id="A0AAD9HPE8"/>
<dbReference type="Proteomes" id="UP001232148">
    <property type="component" value="Unassembled WGS sequence"/>
</dbReference>
<evidence type="ECO:0000313" key="2">
    <source>
        <dbReference type="Proteomes" id="UP001232148"/>
    </source>
</evidence>